<dbReference type="FunFam" id="3.40.50.720:FF:000084">
    <property type="entry name" value="Short-chain dehydrogenase reductase"/>
    <property type="match status" value="1"/>
</dbReference>
<evidence type="ECO:0000256" key="2">
    <source>
        <dbReference type="ARBA" id="ARBA00023002"/>
    </source>
</evidence>
<dbReference type="PRINTS" id="PR00081">
    <property type="entry name" value="GDHRDH"/>
</dbReference>
<dbReference type="AlphaFoldDB" id="A0A1D8AE69"/>
<evidence type="ECO:0000313" key="3">
    <source>
        <dbReference type="EMBL" id="AOR80417.1"/>
    </source>
</evidence>
<dbReference type="InterPro" id="IPR002347">
    <property type="entry name" value="SDR_fam"/>
</dbReference>
<sequence length="278" mass="28895">MSSRNEDLAGRVAIVTGAGQGIGHEVATVLAERGATVVLADILGDKVDAAALALGERGLKADAIAFDLGDEAAVADAVVRIVGRHGRIDIVHNNAAYQTNEQRAGDLDVIHLDTGAWDKAFTVNARGPMLLCKHALPTMIAAGGGVLIHSASGFGLLGEMTLTAYGASKAALINLSRFLATQYGKQGIRSNVIAIGFVLSETAVESTPQVVKDVLLDHHLNPELGSPRDIANVVAFLASDESRFVNGALIPVDGGFTAHQPTMVDFQKLFAAAGSNQL</sequence>
<dbReference type="OrthoDB" id="7064009at2"/>
<keyword evidence="4" id="KW-1185">Reference proteome</keyword>
<dbReference type="CDD" id="cd05233">
    <property type="entry name" value="SDR_c"/>
    <property type="match status" value="1"/>
</dbReference>
<dbReference type="PANTHER" id="PTHR43669">
    <property type="entry name" value="5-KETO-D-GLUCONATE 5-REDUCTASE"/>
    <property type="match status" value="1"/>
</dbReference>
<dbReference type="KEGG" id="nre:BES08_26470"/>
<dbReference type="InterPro" id="IPR020904">
    <property type="entry name" value="Sc_DH/Rdtase_CS"/>
</dbReference>
<dbReference type="PANTHER" id="PTHR43669:SF8">
    <property type="entry name" value="SHORT-CHAIN TYPE DEHYDROGENASE_REDUCTASE-RELATED"/>
    <property type="match status" value="1"/>
</dbReference>
<accession>A0A1D8AE69</accession>
<reference evidence="4" key="1">
    <citation type="journal article" date="2017" name="J. Biotechnol.">
        <title>Complete genome sequence of Novosphingobium resinovorum SA1, a versatile xenobiotic-degrading bacterium capable of utilizing sulfanilic acid.</title>
        <authorList>
            <person name="Hegedus B."/>
            <person name="Kos P.B."/>
            <person name="Balint B."/>
            <person name="Maroti G."/>
            <person name="Gan H.M."/>
            <person name="Perei K."/>
            <person name="Rakhely G."/>
        </authorList>
    </citation>
    <scope>NUCLEOTIDE SEQUENCE [LARGE SCALE GENOMIC DNA]</scope>
    <source>
        <strain evidence="4">SA1</strain>
    </source>
</reference>
<evidence type="ECO:0000256" key="1">
    <source>
        <dbReference type="ARBA" id="ARBA00006484"/>
    </source>
</evidence>
<dbReference type="RefSeq" id="WP_069709804.1">
    <property type="nucleotide sequence ID" value="NZ_CP017077.1"/>
</dbReference>
<keyword evidence="2" id="KW-0560">Oxidoreductase</keyword>
<proteinExistence type="inferred from homology"/>
<dbReference type="EMBL" id="CP017077">
    <property type="protein sequence ID" value="AOR80417.1"/>
    <property type="molecule type" value="Genomic_DNA"/>
</dbReference>
<dbReference type="GO" id="GO:0016491">
    <property type="term" value="F:oxidoreductase activity"/>
    <property type="evidence" value="ECO:0007669"/>
    <property type="project" value="UniProtKB-KW"/>
</dbReference>
<geneLocation type="plasmid" evidence="3 4">
    <name>pSA2</name>
</geneLocation>
<protein>
    <submittedName>
        <fullName evidence="3">Short-chain dehydrogenase</fullName>
    </submittedName>
</protein>
<dbReference type="SUPFAM" id="SSF51735">
    <property type="entry name" value="NAD(P)-binding Rossmann-fold domains"/>
    <property type="match status" value="1"/>
</dbReference>
<gene>
    <name evidence="3" type="ORF">BES08_26470</name>
</gene>
<dbReference type="InterPro" id="IPR036291">
    <property type="entry name" value="NAD(P)-bd_dom_sf"/>
</dbReference>
<dbReference type="Gene3D" id="3.40.50.720">
    <property type="entry name" value="NAD(P)-binding Rossmann-like Domain"/>
    <property type="match status" value="1"/>
</dbReference>
<dbReference type="PROSITE" id="PS00061">
    <property type="entry name" value="ADH_SHORT"/>
    <property type="match status" value="1"/>
</dbReference>
<comment type="similarity">
    <text evidence="1">Belongs to the short-chain dehydrogenases/reductases (SDR) family.</text>
</comment>
<dbReference type="Pfam" id="PF13561">
    <property type="entry name" value="adh_short_C2"/>
    <property type="match status" value="1"/>
</dbReference>
<evidence type="ECO:0000313" key="4">
    <source>
        <dbReference type="Proteomes" id="UP000094626"/>
    </source>
</evidence>
<name>A0A1D8AE69_9SPHN</name>
<organism evidence="3 4">
    <name type="scientific">Novosphingobium resinovorum</name>
    <dbReference type="NCBI Taxonomy" id="158500"/>
    <lineage>
        <taxon>Bacteria</taxon>
        <taxon>Pseudomonadati</taxon>
        <taxon>Pseudomonadota</taxon>
        <taxon>Alphaproteobacteria</taxon>
        <taxon>Sphingomonadales</taxon>
        <taxon>Sphingomonadaceae</taxon>
        <taxon>Novosphingobium</taxon>
    </lineage>
</organism>
<dbReference type="Proteomes" id="UP000094626">
    <property type="component" value="Plasmid pSA2"/>
</dbReference>
<keyword evidence="3" id="KW-0614">Plasmid</keyword>